<evidence type="ECO:0000313" key="3">
    <source>
        <dbReference type="Proteomes" id="UP001642464"/>
    </source>
</evidence>
<reference evidence="2 3" key="1">
    <citation type="submission" date="2024-02" db="EMBL/GenBank/DDBJ databases">
        <authorList>
            <person name="Chen Y."/>
            <person name="Shah S."/>
            <person name="Dougan E. K."/>
            <person name="Thang M."/>
            <person name="Chan C."/>
        </authorList>
    </citation>
    <scope>NUCLEOTIDE SEQUENCE [LARGE SCALE GENOMIC DNA]</scope>
</reference>
<dbReference type="EMBL" id="CAXAMM010017047">
    <property type="protein sequence ID" value="CAK9040303.1"/>
    <property type="molecule type" value="Genomic_DNA"/>
</dbReference>
<dbReference type="Proteomes" id="UP001642464">
    <property type="component" value="Unassembled WGS sequence"/>
</dbReference>
<sequence length="1031" mass="115927">MAMEVEGDNMSLSDAIAATQHLTLRELPAHVHVGPLPVGSVTPICLPLKELSDSTPSIKHFVDLIYDVEPSSIDMDNLKAIIRDKAWQELPEALTLKERPTFSCLSHFCLLPQTNGKLCVLKHYYVKSDKVKGAYVAKLVRGQGKEIAWASLNKQQARRGFQWMLECLGGHQFRHFSLSAEKVRSNKARAPQGEDEQDAGWDFIISNGERDKENLKQMRWFHRHIQKEGSPIHGWNEKLVQRALDCLANDGCLAKLSDRYDLTIQAIQPEILTILQDLLPHLRGHSLWLLGESGVDKTPLARILSMMFSRYHGGNGQFRSAPGFDFFRGIFFDKATPAIFDDGEIGNETIKKKKAFSDVGDSETILKERWTAAKFVMHQLRIVVDNQYNPEGQEGDVDGVFSAEVSHESFMKLVRPAVGYIANADAMAILKRAAFIVFAEKYIYFRPPTEKHVKMQRVFWTNSDSKDILLPDCKPTLKNWKNGGPQPDTYSASVAWETEWLKELFRRHDHPVRPASPACPATPLTSTPGLDALLRADGALPAAPASSRPASSSLSIPHPAPALLVGVPKLEPAEHPDAHAWLATATRGDPVDVDTDRASAGWTVKEEPSLKFQSLAFTSSEPIVLDTPSPPPHKRQRRTEDIPNPDTLPGLHPPSDDEDPMPRVGAAPDLEYGGPGCQNGFKDVQEGAETKDFQDNILFVNSKKAFSLKYIQYHEELLFRGHLSSAAVSCAYHVVHGDSQESILQNFDKLHASALFYYMAVREFELLGLNQDIMIEQEIQDTHLDLYDSFCHSSTFPPHKRQQVKTLVLDGNQKLKMQCDMAPMKRAGRPRKSEHTTGHYTNGWMLACDPKSGRIISLQVMHEPEGNQVATLAVENVIWLYPKLDCLVYDRACAFKSCGESNEALNQIGYYVVDGFHSHGYRKKLEKRIHKENTSICEQVFSWFRNFSPIINEMRAHRHKFFLLLLSKRHNESIEGGNIRYLHPTRLPNLFKNAKSVSYLCGKKSNTKNAIGKPSSGNKMVMKGKSMKYKK</sequence>
<comment type="caution">
    <text evidence="2">The sequence shown here is derived from an EMBL/GenBank/DDBJ whole genome shotgun (WGS) entry which is preliminary data.</text>
</comment>
<gene>
    <name evidence="2" type="ORF">SCF082_LOCUS23474</name>
</gene>
<accession>A0ABP0LM87</accession>
<evidence type="ECO:0000313" key="2">
    <source>
        <dbReference type="EMBL" id="CAK9040303.1"/>
    </source>
</evidence>
<organism evidence="2 3">
    <name type="scientific">Durusdinium trenchii</name>
    <dbReference type="NCBI Taxonomy" id="1381693"/>
    <lineage>
        <taxon>Eukaryota</taxon>
        <taxon>Sar</taxon>
        <taxon>Alveolata</taxon>
        <taxon>Dinophyceae</taxon>
        <taxon>Suessiales</taxon>
        <taxon>Symbiodiniaceae</taxon>
        <taxon>Durusdinium</taxon>
    </lineage>
</organism>
<keyword evidence="3" id="KW-1185">Reference proteome</keyword>
<name>A0ABP0LM87_9DINO</name>
<proteinExistence type="predicted"/>
<feature type="region of interest" description="Disordered" evidence="1">
    <location>
        <begin position="1010"/>
        <end position="1031"/>
    </location>
</feature>
<feature type="region of interest" description="Disordered" evidence="1">
    <location>
        <begin position="621"/>
        <end position="668"/>
    </location>
</feature>
<protein>
    <submittedName>
        <fullName evidence="2">Uncharacterized protein</fullName>
    </submittedName>
</protein>
<evidence type="ECO:0000256" key="1">
    <source>
        <dbReference type="SAM" id="MobiDB-lite"/>
    </source>
</evidence>